<name>A0ACB7NY52_9PEZI</name>
<comment type="caution">
    <text evidence="1">The sequence shown here is derived from an EMBL/GenBank/DDBJ whole genome shotgun (WGS) entry which is preliminary data.</text>
</comment>
<dbReference type="EMBL" id="JAGIZQ010000006">
    <property type="protein sequence ID" value="KAH6623374.1"/>
    <property type="molecule type" value="Genomic_DNA"/>
</dbReference>
<gene>
    <name evidence="1" type="ORF">F5144DRAFT_583058</name>
</gene>
<evidence type="ECO:0000313" key="2">
    <source>
        <dbReference type="Proteomes" id="UP000724584"/>
    </source>
</evidence>
<proteinExistence type="predicted"/>
<keyword evidence="2" id="KW-1185">Reference proteome</keyword>
<protein>
    <submittedName>
        <fullName evidence="1">Uncharacterized protein</fullName>
    </submittedName>
</protein>
<evidence type="ECO:0000313" key="1">
    <source>
        <dbReference type="EMBL" id="KAH6623374.1"/>
    </source>
</evidence>
<dbReference type="Proteomes" id="UP000724584">
    <property type="component" value="Unassembled WGS sequence"/>
</dbReference>
<organism evidence="1 2">
    <name type="scientific">Chaetomium tenue</name>
    <dbReference type="NCBI Taxonomy" id="1854479"/>
    <lineage>
        <taxon>Eukaryota</taxon>
        <taxon>Fungi</taxon>
        <taxon>Dikarya</taxon>
        <taxon>Ascomycota</taxon>
        <taxon>Pezizomycotina</taxon>
        <taxon>Sordariomycetes</taxon>
        <taxon>Sordariomycetidae</taxon>
        <taxon>Sordariales</taxon>
        <taxon>Chaetomiaceae</taxon>
        <taxon>Chaetomium</taxon>
    </lineage>
</organism>
<reference evidence="1 2" key="1">
    <citation type="journal article" date="2021" name="Nat. Commun.">
        <title>Genetic determinants of endophytism in the Arabidopsis root mycobiome.</title>
        <authorList>
            <person name="Mesny F."/>
            <person name="Miyauchi S."/>
            <person name="Thiergart T."/>
            <person name="Pickel B."/>
            <person name="Atanasova L."/>
            <person name="Karlsson M."/>
            <person name="Huettel B."/>
            <person name="Barry K.W."/>
            <person name="Haridas S."/>
            <person name="Chen C."/>
            <person name="Bauer D."/>
            <person name="Andreopoulos W."/>
            <person name="Pangilinan J."/>
            <person name="LaButti K."/>
            <person name="Riley R."/>
            <person name="Lipzen A."/>
            <person name="Clum A."/>
            <person name="Drula E."/>
            <person name="Henrissat B."/>
            <person name="Kohler A."/>
            <person name="Grigoriev I.V."/>
            <person name="Martin F.M."/>
            <person name="Hacquard S."/>
        </authorList>
    </citation>
    <scope>NUCLEOTIDE SEQUENCE [LARGE SCALE GENOMIC DNA]</scope>
    <source>
        <strain evidence="1 2">MPI-SDFR-AT-0079</strain>
    </source>
</reference>
<sequence>MTATAIPETPIKPDNLVSHGYGLERDRSWITFNGRRVLWLPSEVRPNCFALHGRMMCIGCFSGQVLFISFSRDV</sequence>
<accession>A0ACB7NY52</accession>